<organism evidence="2 3">
    <name type="scientific">Opisthorchis viverrini</name>
    <name type="common">Southeast Asian liver fluke</name>
    <dbReference type="NCBI Taxonomy" id="6198"/>
    <lineage>
        <taxon>Eukaryota</taxon>
        <taxon>Metazoa</taxon>
        <taxon>Spiralia</taxon>
        <taxon>Lophotrochozoa</taxon>
        <taxon>Platyhelminthes</taxon>
        <taxon>Trematoda</taxon>
        <taxon>Digenea</taxon>
        <taxon>Opisthorchiida</taxon>
        <taxon>Opisthorchiata</taxon>
        <taxon>Opisthorchiidae</taxon>
        <taxon>Opisthorchis</taxon>
    </lineage>
</organism>
<sequence>MDSLPTENVKQTPSLDSLDLGDPPEDWKGWFAYMALKASVAETLLSLSVDEYRVCETRPHFGRAPQAALDKLKFSPDFALRVSGDLDATARGNYGVEVAFSSEAESSLLECIPVNDQYRSFYWQTPRQIRPDCFGQQEVQKGVKEITKSLYVVGVVRLPGCGPRDPACA</sequence>
<evidence type="ECO:0000256" key="1">
    <source>
        <dbReference type="SAM" id="MobiDB-lite"/>
    </source>
</evidence>
<protein>
    <submittedName>
        <fullName evidence="2">Uncharacterized protein</fullName>
    </submittedName>
</protein>
<keyword evidence="3" id="KW-1185">Reference proteome</keyword>
<evidence type="ECO:0000313" key="2">
    <source>
        <dbReference type="EMBL" id="KER23614.1"/>
    </source>
</evidence>
<dbReference type="Proteomes" id="UP000054324">
    <property type="component" value="Unassembled WGS sequence"/>
</dbReference>
<feature type="compositionally biased region" description="Polar residues" evidence="1">
    <location>
        <begin position="1"/>
        <end position="15"/>
    </location>
</feature>
<dbReference type="CTD" id="20322729"/>
<dbReference type="AlphaFoldDB" id="A0A075A820"/>
<dbReference type="OrthoDB" id="6282848at2759"/>
<accession>A0A075A820</accession>
<name>A0A075A820_OPIVI</name>
<gene>
    <name evidence="2" type="ORF">T265_08550</name>
</gene>
<dbReference type="RefSeq" id="XP_009172651.1">
    <property type="nucleotide sequence ID" value="XM_009174387.1"/>
</dbReference>
<dbReference type="EMBL" id="KL596843">
    <property type="protein sequence ID" value="KER23614.1"/>
    <property type="molecule type" value="Genomic_DNA"/>
</dbReference>
<dbReference type="GeneID" id="20322729"/>
<reference evidence="2 3" key="1">
    <citation type="submission" date="2013-11" db="EMBL/GenBank/DDBJ databases">
        <title>Opisthorchis viverrini - life in the bile duct.</title>
        <authorList>
            <person name="Young N.D."/>
            <person name="Nagarajan N."/>
            <person name="Lin S.J."/>
            <person name="Korhonen P.K."/>
            <person name="Jex A.R."/>
            <person name="Hall R.S."/>
            <person name="Safavi-Hemami H."/>
            <person name="Kaewkong W."/>
            <person name="Bertrand D."/>
            <person name="Gao S."/>
            <person name="Seet Q."/>
            <person name="Wongkham S."/>
            <person name="Teh B.T."/>
            <person name="Wongkham C."/>
            <person name="Intapan P.M."/>
            <person name="Maleewong W."/>
            <person name="Yang X."/>
            <person name="Hu M."/>
            <person name="Wang Z."/>
            <person name="Hofmann A."/>
            <person name="Sternberg P.W."/>
            <person name="Tan P."/>
            <person name="Wang J."/>
            <person name="Gasser R.B."/>
        </authorList>
    </citation>
    <scope>NUCLEOTIDE SEQUENCE [LARGE SCALE GENOMIC DNA]</scope>
</reference>
<feature type="region of interest" description="Disordered" evidence="1">
    <location>
        <begin position="1"/>
        <end position="21"/>
    </location>
</feature>
<dbReference type="KEGG" id="ovi:T265_08550"/>
<proteinExistence type="predicted"/>
<evidence type="ECO:0000313" key="3">
    <source>
        <dbReference type="Proteomes" id="UP000054324"/>
    </source>
</evidence>